<feature type="transmembrane region" description="Helical" evidence="8">
    <location>
        <begin position="20"/>
        <end position="46"/>
    </location>
</feature>
<dbReference type="EMBL" id="QRHA01000003">
    <property type="protein sequence ID" value="RDV27444.1"/>
    <property type="molecule type" value="Genomic_DNA"/>
</dbReference>
<keyword evidence="4" id="KW-1003">Cell membrane</keyword>
<evidence type="ECO:0000313" key="12">
    <source>
        <dbReference type="Proteomes" id="UP000256561"/>
    </source>
</evidence>
<evidence type="ECO:0000259" key="10">
    <source>
        <dbReference type="Pfam" id="PF12704"/>
    </source>
</evidence>
<keyword evidence="7 8" id="KW-0472">Membrane</keyword>
<gene>
    <name evidence="11" type="ORF">DXV75_05275</name>
</gene>
<comment type="caution">
    <text evidence="11">The sequence shown here is derived from an EMBL/GenBank/DDBJ whole genome shotgun (WGS) entry which is preliminary data.</text>
</comment>
<keyword evidence="3" id="KW-0813">Transport</keyword>
<keyword evidence="12" id="KW-1185">Reference proteome</keyword>
<dbReference type="InterPro" id="IPR025857">
    <property type="entry name" value="MacB_PCD"/>
</dbReference>
<evidence type="ECO:0000256" key="6">
    <source>
        <dbReference type="ARBA" id="ARBA00022989"/>
    </source>
</evidence>
<dbReference type="InterPro" id="IPR003838">
    <property type="entry name" value="ABC3_permease_C"/>
</dbReference>
<accession>A0A3D8MAQ4</accession>
<keyword evidence="6 8" id="KW-1133">Transmembrane helix</keyword>
<dbReference type="InterPro" id="IPR011925">
    <property type="entry name" value="LolCE_TM"/>
</dbReference>
<name>A0A3D8MAQ4_9ALTE</name>
<evidence type="ECO:0000256" key="4">
    <source>
        <dbReference type="ARBA" id="ARBA00022475"/>
    </source>
</evidence>
<dbReference type="OrthoDB" id="9808461at2"/>
<evidence type="ECO:0000256" key="2">
    <source>
        <dbReference type="ARBA" id="ARBA00005236"/>
    </source>
</evidence>
<evidence type="ECO:0000259" key="9">
    <source>
        <dbReference type="Pfam" id="PF02687"/>
    </source>
</evidence>
<evidence type="ECO:0000313" key="11">
    <source>
        <dbReference type="EMBL" id="RDV27444.1"/>
    </source>
</evidence>
<dbReference type="AlphaFoldDB" id="A0A3D8MAQ4"/>
<proteinExistence type="inferred from homology"/>
<dbReference type="RefSeq" id="WP_115592346.1">
    <property type="nucleotide sequence ID" value="NZ_QRHA01000003.1"/>
</dbReference>
<evidence type="ECO:0000256" key="3">
    <source>
        <dbReference type="ARBA" id="ARBA00022448"/>
    </source>
</evidence>
<dbReference type="GO" id="GO:0042953">
    <property type="term" value="P:lipoprotein transport"/>
    <property type="evidence" value="ECO:0007669"/>
    <property type="project" value="InterPro"/>
</dbReference>
<feature type="transmembrane region" description="Helical" evidence="8">
    <location>
        <begin position="269"/>
        <end position="291"/>
    </location>
</feature>
<dbReference type="Proteomes" id="UP000256561">
    <property type="component" value="Unassembled WGS sequence"/>
</dbReference>
<feature type="transmembrane region" description="Helical" evidence="8">
    <location>
        <begin position="378"/>
        <end position="397"/>
    </location>
</feature>
<dbReference type="PANTHER" id="PTHR30489:SF0">
    <property type="entry name" value="LIPOPROTEIN-RELEASING SYSTEM TRANSMEMBRANE PROTEIN LOLE"/>
    <property type="match status" value="1"/>
</dbReference>
<dbReference type="NCBIfam" id="TIGR02212">
    <property type="entry name" value="lolCE"/>
    <property type="match status" value="1"/>
</dbReference>
<dbReference type="Pfam" id="PF12704">
    <property type="entry name" value="MacB_PCD"/>
    <property type="match status" value="1"/>
</dbReference>
<protein>
    <submittedName>
        <fullName evidence="11">Lipoprotein-releasing ABC transporter permease subunit</fullName>
    </submittedName>
</protein>
<feature type="domain" description="MacB-like periplasmic core" evidence="10">
    <location>
        <begin position="26"/>
        <end position="183"/>
    </location>
</feature>
<evidence type="ECO:0000256" key="1">
    <source>
        <dbReference type="ARBA" id="ARBA00004651"/>
    </source>
</evidence>
<dbReference type="Pfam" id="PF02687">
    <property type="entry name" value="FtsX"/>
    <property type="match status" value="1"/>
</dbReference>
<keyword evidence="5 8" id="KW-0812">Transmembrane</keyword>
<reference evidence="12" key="1">
    <citation type="submission" date="2018-08" db="EMBL/GenBank/DDBJ databases">
        <authorList>
            <person name="Zhang J."/>
            <person name="Du Z.-J."/>
        </authorList>
    </citation>
    <scope>NUCLEOTIDE SEQUENCE [LARGE SCALE GENOMIC DNA]</scope>
    <source>
        <strain evidence="12">KCTC 52655</strain>
    </source>
</reference>
<evidence type="ECO:0000256" key="8">
    <source>
        <dbReference type="SAM" id="Phobius"/>
    </source>
</evidence>
<feature type="domain" description="ABC3 transporter permease C-terminal" evidence="9">
    <location>
        <begin position="272"/>
        <end position="405"/>
    </location>
</feature>
<feature type="transmembrane region" description="Helical" evidence="8">
    <location>
        <begin position="312"/>
        <end position="340"/>
    </location>
</feature>
<keyword evidence="11" id="KW-0449">Lipoprotein</keyword>
<comment type="similarity">
    <text evidence="2">Belongs to the ABC-4 integral membrane protein family. LolC/E subfamily.</text>
</comment>
<organism evidence="11 12">
    <name type="scientific">Alteromonas aestuariivivens</name>
    <dbReference type="NCBI Taxonomy" id="1938339"/>
    <lineage>
        <taxon>Bacteria</taxon>
        <taxon>Pseudomonadati</taxon>
        <taxon>Pseudomonadota</taxon>
        <taxon>Gammaproteobacteria</taxon>
        <taxon>Alteromonadales</taxon>
        <taxon>Alteromonadaceae</taxon>
        <taxon>Alteromonas/Salinimonas group</taxon>
        <taxon>Alteromonas</taxon>
    </lineage>
</organism>
<dbReference type="PANTHER" id="PTHR30489">
    <property type="entry name" value="LIPOPROTEIN-RELEASING SYSTEM TRANSMEMBRANE PROTEIN LOLE"/>
    <property type="match status" value="1"/>
</dbReference>
<evidence type="ECO:0000256" key="7">
    <source>
        <dbReference type="ARBA" id="ARBA00023136"/>
    </source>
</evidence>
<dbReference type="GO" id="GO:0098797">
    <property type="term" value="C:plasma membrane protein complex"/>
    <property type="evidence" value="ECO:0007669"/>
    <property type="project" value="TreeGrafter"/>
</dbReference>
<dbReference type="InterPro" id="IPR051447">
    <property type="entry name" value="Lipoprotein-release_system"/>
</dbReference>
<evidence type="ECO:0000256" key="5">
    <source>
        <dbReference type="ARBA" id="ARBA00022692"/>
    </source>
</evidence>
<sequence>MNLAWKLARRFRRGKQQSRFVSFISFSSTFGVGLGCFVLITLLSIMNGFEHELTQRILSVIPHGELYSVNQRGIADWQEHQRQFQQREDILKVEPYTKITGMLQHKGALKAVELTGMAYQEQSADAFSQEVDEQDWQRFLATPDGVLLGNGIMQKLSLDIGDNIQILIPTVTDDLSFKAPKTVKLTIAGRLIIGGELDNYLGIMHLSRASEVAGIQSGAQGLRFTLENPFGAYATMREIGFAFPQAVYMSDWTRTQGHLYQDIQLVRTVVYIALTLVIAVACFNIVSTLVMSVREKRAAIAILKTMGADDGLIRQTFVIQGVLNGVIGIVAGTGMALLIAPNLSAIVAWLESLTGITLLSGDVYFINFLPSQLHWQDVAFTVLIAFVLCVVATLYPAQRAVRVSPARALNG</sequence>
<comment type="subcellular location">
    <subcellularLocation>
        <location evidence="1">Cell membrane</location>
        <topology evidence="1">Multi-pass membrane protein</topology>
    </subcellularLocation>
</comment>
<dbReference type="GO" id="GO:0044874">
    <property type="term" value="P:lipoprotein localization to outer membrane"/>
    <property type="evidence" value="ECO:0007669"/>
    <property type="project" value="TreeGrafter"/>
</dbReference>